<sequence length="480" mass="54603">MKLNKKISLTTSLVIPMSLVVVTAAACGKVENGGSKSGEADKKVDETAKTIEENAKRMGIEPTIVTSVDSLTTLSKNKKNVVVYFSDSLPGNGISNLLKTHPKISEKLSGFTMYDNTVSSNYTNLGVPAILGGWDFTMDEQKYGFFKNEDGQEVVNLAHDRMMEMFQKAGYKQAWHSLQYYATGSSKYAVEPKKAMKRIGENRDITVTNPAWVNQTFEGEKYNANLRPQYRHMNSLKQINEYIRLKETGKPLFKFIGNESTHTPFAFEDKDGYHPGNANGSSRNKSMETVMDLFGKFVDKVKSFGKEIYDNTVILFVSDHGAHEGDKSAYKYLSPKMKKFEGDFLEVNGLFESFGSTSIIRNNPTILMKPFNETGKLKYNSKTLLSIYDIPQILLNEINKGKKVLDFNVNKSKNKMYSKNPLALTSRTLEVYNETHWWIESGNKHTVPQIALRVHNNFYDFNNWEWSPFKENKVWKKIEK</sequence>
<feature type="signal peptide" evidence="1">
    <location>
        <begin position="1"/>
        <end position="26"/>
    </location>
</feature>
<feature type="chain" id="PRO_5020879378" description="Sulfatase N-terminal domain-containing protein" evidence="1">
    <location>
        <begin position="27"/>
        <end position="480"/>
    </location>
</feature>
<dbReference type="InterPro" id="IPR017850">
    <property type="entry name" value="Alkaline_phosphatase_core_sf"/>
</dbReference>
<proteinExistence type="predicted"/>
<dbReference type="OrthoDB" id="354737at2"/>
<gene>
    <name evidence="3" type="ORF">C4B25_03775</name>
</gene>
<dbReference type="AlphaFoldDB" id="A0A4R0XIX2"/>
<feature type="domain" description="Sulfatase N-terminal" evidence="2">
    <location>
        <begin position="79"/>
        <end position="344"/>
    </location>
</feature>
<dbReference type="Pfam" id="PF00884">
    <property type="entry name" value="Sulfatase"/>
    <property type="match status" value="1"/>
</dbReference>
<name>A0A4R0XIX2_9MOLU</name>
<keyword evidence="4" id="KW-1185">Reference proteome</keyword>
<protein>
    <recommendedName>
        <fullName evidence="2">Sulfatase N-terminal domain-containing protein</fullName>
    </recommendedName>
</protein>
<organism evidence="3 4">
    <name type="scientific">Mycoplasma todarodis</name>
    <dbReference type="NCBI Taxonomy" id="1937191"/>
    <lineage>
        <taxon>Bacteria</taxon>
        <taxon>Bacillati</taxon>
        <taxon>Mycoplasmatota</taxon>
        <taxon>Mollicutes</taxon>
        <taxon>Mycoplasmataceae</taxon>
        <taxon>Mycoplasma</taxon>
    </lineage>
</organism>
<reference evidence="3 4" key="1">
    <citation type="submission" date="2018-02" db="EMBL/GenBank/DDBJ databases">
        <title>Mycoplasma marinum and Mycoplasma todarodis sp. nov., moderately halophilic and psychrotolerant mycoplasmas isolated from cephalopods.</title>
        <authorList>
            <person name="Viver T."/>
        </authorList>
    </citation>
    <scope>NUCLEOTIDE SEQUENCE [LARGE SCALE GENOMIC DNA]</scope>
    <source>
        <strain evidence="3 4">5H</strain>
    </source>
</reference>
<evidence type="ECO:0000313" key="3">
    <source>
        <dbReference type="EMBL" id="TCG10543.1"/>
    </source>
</evidence>
<comment type="caution">
    <text evidence="3">The sequence shown here is derived from an EMBL/GenBank/DDBJ whole genome shotgun (WGS) entry which is preliminary data.</text>
</comment>
<dbReference type="Gene3D" id="3.40.720.10">
    <property type="entry name" value="Alkaline Phosphatase, subunit A"/>
    <property type="match status" value="1"/>
</dbReference>
<dbReference type="Proteomes" id="UP000291072">
    <property type="component" value="Unassembled WGS sequence"/>
</dbReference>
<keyword evidence="1" id="KW-0732">Signal</keyword>
<accession>A0A4R0XIX2</accession>
<dbReference type="PROSITE" id="PS51257">
    <property type="entry name" value="PROKAR_LIPOPROTEIN"/>
    <property type="match status" value="1"/>
</dbReference>
<evidence type="ECO:0000313" key="4">
    <source>
        <dbReference type="Proteomes" id="UP000291072"/>
    </source>
</evidence>
<dbReference type="InterPro" id="IPR000917">
    <property type="entry name" value="Sulfatase_N"/>
</dbReference>
<dbReference type="EMBL" id="PSZP01000035">
    <property type="protein sequence ID" value="TCG10543.1"/>
    <property type="molecule type" value="Genomic_DNA"/>
</dbReference>
<dbReference type="SUPFAM" id="SSF53649">
    <property type="entry name" value="Alkaline phosphatase-like"/>
    <property type="match status" value="1"/>
</dbReference>
<evidence type="ECO:0000256" key="1">
    <source>
        <dbReference type="SAM" id="SignalP"/>
    </source>
</evidence>
<dbReference type="RefSeq" id="WP_131613701.1">
    <property type="nucleotide sequence ID" value="NZ_PSZP01000035.1"/>
</dbReference>
<evidence type="ECO:0000259" key="2">
    <source>
        <dbReference type="Pfam" id="PF00884"/>
    </source>
</evidence>